<keyword evidence="5" id="KW-1185">Reference proteome</keyword>
<feature type="domain" description="DUF7495" evidence="3">
    <location>
        <begin position="207"/>
        <end position="289"/>
    </location>
</feature>
<gene>
    <name evidence="4" type="ORF">ACHAXA_005204</name>
</gene>
<feature type="domain" description="DUF7495" evidence="3">
    <location>
        <begin position="319"/>
        <end position="432"/>
    </location>
</feature>
<reference evidence="4 5" key="1">
    <citation type="submission" date="2024-10" db="EMBL/GenBank/DDBJ databases">
        <title>Updated reference genomes for cyclostephanoid diatoms.</title>
        <authorList>
            <person name="Roberts W.R."/>
            <person name="Alverson A.J."/>
        </authorList>
    </citation>
    <scope>NUCLEOTIDE SEQUENCE [LARGE SCALE GENOMIC DNA]</scope>
    <source>
        <strain evidence="4 5">AJA228-03</strain>
    </source>
</reference>
<dbReference type="Proteomes" id="UP001530377">
    <property type="component" value="Unassembled WGS sequence"/>
</dbReference>
<dbReference type="AlphaFoldDB" id="A0ABD3SF34"/>
<proteinExistence type="predicted"/>
<sequence length="1059" mass="116482">MLGSGYYGDLVVPDADFPKEVHEADARGGTGEVRGMMLRNFTTATPRSPFLGGDDKFSDFDEEVNGVMSMLGDTNHRKRGKYARSIIRSKRAKRGCLIIVASSILIGMIVGITKANRNRNLPDWEGLLAEERSKKGQEQHQSQGGVMEGKEDDYGHTDIASAETAASIILSDVLADAQSHSTVYNPGSMTVDHEFYIVMADKHHPVWFSRNADNYPGTNYEWAIKYCESIGRNERMVLCPYEAYCPAGPGNVPAGGHFKDEGGGHVQYSPMSDYVDGWVQVSSDGGNGCIPEPPGEKPYDGVETQTRYEYGEAEIHEPKWYDRSSGWDGRTYDEASAFCIREHPSGIGALCPFSVVCPIGPRRIPYGGVEVDHNATSLIQWTPLANSPNDWVMVGAGNDVCMTHVELNYENPLWGQTGEDSEEITRYLICCRNMTVSADSTTVPVIDSDGGGEGGGGTTATTASDTELWYDEGHIFEPVWYDRSSGWEGRTYDDASSFCANNHAGGVGELCEYEAVCPNGPRNTPIGGAFENYDENGMVSKSLVQWTAIGDSFNDWVMIGPGNDVCRTYMSVHYDNPIWGLTGKDSEEMTQAIVCCRKATASAASSQNETVASATSDSGTGGEVTTTQLYPVWYDRSTGWEGRTYDEAVSFCESLGSGEHQLCNYETYCPMGSGNAPFSGGLNETTWSESTWAPLGDAYNHWVQLGNLNEMVCTKFDSYTNENPSWGISGEASYKFTGYLMCCSDVDSTQQQTTEWGLTGLQSETITRTILCCDEPEGFGPEVDDQISQAMVLNAVEEIILNTMHPVWFGRDEGYHGEQRTRRLHSFARPSEGCIYVPLKLVNCPNGQSYDKPLFLQKDAFEGEQWAPYSNYTNDDVDVTNAYILVGTLSGDASSTCRKYEDLTNGMYPPWTEDDSHTDLKKHVLCCMNPDKLTNEEVVSTGMNSIWLDQSHGWKGGSYTDGEQFCDGLGGKKLCPYTAYCPHGPGQNPMGGHSADFNREGEQWSPVYGTENQWVLIGRKYENSAFTCLTHHDLEGSHPDWGLTADNSSAKLHIMCCSL</sequence>
<dbReference type="Pfam" id="PF24325">
    <property type="entry name" value="DUF7495"/>
    <property type="match status" value="6"/>
</dbReference>
<feature type="domain" description="DUF7495" evidence="3">
    <location>
        <begin position="843"/>
        <end position="928"/>
    </location>
</feature>
<evidence type="ECO:0000256" key="2">
    <source>
        <dbReference type="SAM" id="Phobius"/>
    </source>
</evidence>
<feature type="transmembrane region" description="Helical" evidence="2">
    <location>
        <begin position="95"/>
        <end position="113"/>
    </location>
</feature>
<evidence type="ECO:0000259" key="3">
    <source>
        <dbReference type="Pfam" id="PF24325"/>
    </source>
</evidence>
<feature type="domain" description="DUF7495" evidence="3">
    <location>
        <begin position="947"/>
        <end position="1058"/>
    </location>
</feature>
<keyword evidence="2" id="KW-0472">Membrane</keyword>
<evidence type="ECO:0000313" key="5">
    <source>
        <dbReference type="Proteomes" id="UP001530377"/>
    </source>
</evidence>
<feature type="domain" description="DUF7495" evidence="3">
    <location>
        <begin position="479"/>
        <end position="597"/>
    </location>
</feature>
<evidence type="ECO:0000313" key="4">
    <source>
        <dbReference type="EMBL" id="KAL3823016.1"/>
    </source>
</evidence>
<feature type="compositionally biased region" description="Gly residues" evidence="1">
    <location>
        <begin position="449"/>
        <end position="458"/>
    </location>
</feature>
<feature type="region of interest" description="Disordered" evidence="1">
    <location>
        <begin position="443"/>
        <end position="462"/>
    </location>
</feature>
<evidence type="ECO:0000256" key="1">
    <source>
        <dbReference type="SAM" id="MobiDB-lite"/>
    </source>
</evidence>
<organism evidence="4 5">
    <name type="scientific">Cyclostephanos tholiformis</name>
    <dbReference type="NCBI Taxonomy" id="382380"/>
    <lineage>
        <taxon>Eukaryota</taxon>
        <taxon>Sar</taxon>
        <taxon>Stramenopiles</taxon>
        <taxon>Ochrophyta</taxon>
        <taxon>Bacillariophyta</taxon>
        <taxon>Coscinodiscophyceae</taxon>
        <taxon>Thalassiosirophycidae</taxon>
        <taxon>Stephanodiscales</taxon>
        <taxon>Stephanodiscaceae</taxon>
        <taxon>Cyclostephanos</taxon>
    </lineage>
</organism>
<keyword evidence="2" id="KW-0812">Transmembrane</keyword>
<comment type="caution">
    <text evidence="4">The sequence shown here is derived from an EMBL/GenBank/DDBJ whole genome shotgun (WGS) entry which is preliminary data.</text>
</comment>
<dbReference type="EMBL" id="JALLPB020000048">
    <property type="protein sequence ID" value="KAL3823016.1"/>
    <property type="molecule type" value="Genomic_DNA"/>
</dbReference>
<feature type="domain" description="DUF7495" evidence="3">
    <location>
        <begin position="632"/>
        <end position="744"/>
    </location>
</feature>
<keyword evidence="2" id="KW-1133">Transmembrane helix</keyword>
<protein>
    <recommendedName>
        <fullName evidence="3">DUF7495 domain-containing protein</fullName>
    </recommendedName>
</protein>
<name>A0ABD3SF34_9STRA</name>
<accession>A0ABD3SF34</accession>
<dbReference type="InterPro" id="IPR055918">
    <property type="entry name" value="DUF7495"/>
</dbReference>